<evidence type="ECO:0000256" key="1">
    <source>
        <dbReference type="SAM" id="SignalP"/>
    </source>
</evidence>
<dbReference type="KEGG" id="salo:EF888_12560"/>
<dbReference type="Pfam" id="PF02643">
    <property type="entry name" value="DUF192"/>
    <property type="match status" value="1"/>
</dbReference>
<keyword evidence="3" id="KW-1185">Reference proteome</keyword>
<sequence>MGICPSFGAGNGRRSLALVLLVLPAGAFAAACDEGRVELRGDGGRAAFSVEVADDPSERSVGLMNRPSMPKGAGMLFVYERPQRAVFWMRNTLIPLDMIFMDETGEVTHVHSEAVPLDETGIDGGEDVKFVLEINGGLAERLGIAEGYEMLHPSVGDIAAWPCGE</sequence>
<dbReference type="OrthoDB" id="9808290at2"/>
<gene>
    <name evidence="2" type="ORF">C8D95_102320</name>
</gene>
<comment type="caution">
    <text evidence="2">The sequence shown here is derived from an EMBL/GenBank/DDBJ whole genome shotgun (WGS) entry which is preliminary data.</text>
</comment>
<dbReference type="EMBL" id="QGGV01000002">
    <property type="protein sequence ID" value="PWK57674.1"/>
    <property type="molecule type" value="Genomic_DNA"/>
</dbReference>
<feature type="chain" id="PRO_5016293916" description="DUF192 domain-containing protein" evidence="1">
    <location>
        <begin position="30"/>
        <end position="165"/>
    </location>
</feature>
<evidence type="ECO:0000313" key="2">
    <source>
        <dbReference type="EMBL" id="PWK57674.1"/>
    </source>
</evidence>
<dbReference type="AlphaFoldDB" id="A0A316G9U7"/>
<dbReference type="RefSeq" id="WP_109758267.1">
    <property type="nucleotide sequence ID" value="NZ_CP034588.1"/>
</dbReference>
<dbReference type="PANTHER" id="PTHR37953:SF1">
    <property type="entry name" value="UPF0127 PROTEIN MJ1496"/>
    <property type="match status" value="1"/>
</dbReference>
<name>A0A316G9U7_9RHOB</name>
<reference evidence="2 3" key="1">
    <citation type="submission" date="2018-05" db="EMBL/GenBank/DDBJ databases">
        <title>Genomic Encyclopedia of Type Strains, Phase IV (KMG-IV): sequencing the most valuable type-strain genomes for metagenomic binning, comparative biology and taxonomic classification.</title>
        <authorList>
            <person name="Goeker M."/>
        </authorList>
    </citation>
    <scope>NUCLEOTIDE SEQUENCE [LARGE SCALE GENOMIC DNA]</scope>
    <source>
        <strain evidence="2 3">DSM 103371</strain>
    </source>
</reference>
<dbReference type="Gene3D" id="2.60.120.1140">
    <property type="entry name" value="Protein of unknown function DUF192"/>
    <property type="match status" value="1"/>
</dbReference>
<evidence type="ECO:0000313" key="3">
    <source>
        <dbReference type="Proteomes" id="UP000245390"/>
    </source>
</evidence>
<accession>A0A316G9U7</accession>
<proteinExistence type="predicted"/>
<dbReference type="Proteomes" id="UP000245390">
    <property type="component" value="Unassembled WGS sequence"/>
</dbReference>
<dbReference type="InterPro" id="IPR003795">
    <property type="entry name" value="DUF192"/>
</dbReference>
<organism evidence="2 3">
    <name type="scientific">Silicimonas algicola</name>
    <dbReference type="NCBI Taxonomy" id="1826607"/>
    <lineage>
        <taxon>Bacteria</taxon>
        <taxon>Pseudomonadati</taxon>
        <taxon>Pseudomonadota</taxon>
        <taxon>Alphaproteobacteria</taxon>
        <taxon>Rhodobacterales</taxon>
        <taxon>Paracoccaceae</taxon>
    </lineage>
</organism>
<dbReference type="InterPro" id="IPR038695">
    <property type="entry name" value="Saro_0823-like_sf"/>
</dbReference>
<evidence type="ECO:0008006" key="4">
    <source>
        <dbReference type="Google" id="ProtNLM"/>
    </source>
</evidence>
<protein>
    <recommendedName>
        <fullName evidence="4">DUF192 domain-containing protein</fullName>
    </recommendedName>
</protein>
<keyword evidence="1" id="KW-0732">Signal</keyword>
<feature type="signal peptide" evidence="1">
    <location>
        <begin position="1"/>
        <end position="29"/>
    </location>
</feature>
<dbReference type="PANTHER" id="PTHR37953">
    <property type="entry name" value="UPF0127 PROTEIN MJ1496"/>
    <property type="match status" value="1"/>
</dbReference>